<comment type="caution">
    <text evidence="3">The sequence shown here is derived from an EMBL/GenBank/DDBJ whole genome shotgun (WGS) entry which is preliminary data.</text>
</comment>
<reference evidence="3 4" key="1">
    <citation type="submission" date="2020-08" db="EMBL/GenBank/DDBJ databases">
        <title>Genomic Encyclopedia of Type Strains, Phase IV (KMG-IV): sequencing the most valuable type-strain genomes for metagenomic binning, comparative biology and taxonomic classification.</title>
        <authorList>
            <person name="Goeker M."/>
        </authorList>
    </citation>
    <scope>NUCLEOTIDE SEQUENCE [LARGE SCALE GENOMIC DNA]</scope>
    <source>
        <strain evidence="3 4">DSM 106146</strain>
    </source>
</reference>
<protein>
    <submittedName>
        <fullName evidence="3">DegV family protein with EDD domain</fullName>
    </submittedName>
</protein>
<dbReference type="NCBIfam" id="TIGR00762">
    <property type="entry name" value="DegV"/>
    <property type="match status" value="1"/>
</dbReference>
<keyword evidence="4" id="KW-1185">Reference proteome</keyword>
<dbReference type="InterPro" id="IPR043168">
    <property type="entry name" value="DegV_C"/>
</dbReference>
<dbReference type="InterPro" id="IPR050270">
    <property type="entry name" value="DegV_domain_contain"/>
</dbReference>
<name>A0A7W8M4H6_9FIRM</name>
<dbReference type="EMBL" id="JACHFW010000002">
    <property type="protein sequence ID" value="MBB5263617.1"/>
    <property type="molecule type" value="Genomic_DNA"/>
</dbReference>
<keyword evidence="2" id="KW-0446">Lipid-binding</keyword>
<sequence length="289" mass="31727">MKDFVITTESNSDMPKEFLEENHICVIPHYYSIDDQVYGDGNELTIKEFYDAMRARKKAATMASNPAVILDKFTEIAQSGKDILHISFSSALSGGYNNIMSGAAEVMEEFPGIKINVVDTLSVSLGEGILIKAAVDMQSQGKSLEETTDYVQSLVPHLCVQFTVDDLNHLYRGGRLSKTTAIVGTLANIKPILYVDDQGKLVALDKTRGRKKSLNLLVKNMAQRLGSFKDRQIFIGVVHGDCEEDALYLAQLIRQEFGYDNILIQPVGPSIGAHSGPGAIGVLFLGDHR</sequence>
<evidence type="ECO:0000313" key="3">
    <source>
        <dbReference type="EMBL" id="MBB5263617.1"/>
    </source>
</evidence>
<dbReference type="Gene3D" id="3.30.1180.10">
    <property type="match status" value="1"/>
</dbReference>
<dbReference type="PANTHER" id="PTHR33434">
    <property type="entry name" value="DEGV DOMAIN-CONTAINING PROTEIN DR_1986-RELATED"/>
    <property type="match status" value="1"/>
</dbReference>
<dbReference type="Gene3D" id="3.40.50.10170">
    <property type="match status" value="1"/>
</dbReference>
<dbReference type="InterPro" id="IPR003797">
    <property type="entry name" value="DegV"/>
</dbReference>
<dbReference type="SUPFAM" id="SSF82549">
    <property type="entry name" value="DAK1/DegV-like"/>
    <property type="match status" value="1"/>
</dbReference>
<dbReference type="Pfam" id="PF02645">
    <property type="entry name" value="DegV"/>
    <property type="match status" value="1"/>
</dbReference>
<dbReference type="RefSeq" id="WP_183771576.1">
    <property type="nucleotide sequence ID" value="NZ_CAWVEG010000198.1"/>
</dbReference>
<proteinExistence type="predicted"/>
<accession>A0A7W8M4H6</accession>
<evidence type="ECO:0000256" key="1">
    <source>
        <dbReference type="ARBA" id="ARBA00003238"/>
    </source>
</evidence>
<dbReference type="Proteomes" id="UP000543642">
    <property type="component" value="Unassembled WGS sequence"/>
</dbReference>
<evidence type="ECO:0000313" key="4">
    <source>
        <dbReference type="Proteomes" id="UP000543642"/>
    </source>
</evidence>
<gene>
    <name evidence="3" type="ORF">HNP82_000715</name>
</gene>
<evidence type="ECO:0000256" key="2">
    <source>
        <dbReference type="ARBA" id="ARBA00023121"/>
    </source>
</evidence>
<dbReference type="AlphaFoldDB" id="A0A7W8M4H6"/>
<comment type="function">
    <text evidence="1">May bind long-chain fatty acids, such as palmitate, and may play a role in lipid transport or fatty acid metabolism.</text>
</comment>
<dbReference type="PANTHER" id="PTHR33434:SF3">
    <property type="entry name" value="DEGV DOMAIN-CONTAINING PROTEIN YITS"/>
    <property type="match status" value="1"/>
</dbReference>
<dbReference type="PROSITE" id="PS51482">
    <property type="entry name" value="DEGV"/>
    <property type="match status" value="1"/>
</dbReference>
<organism evidence="3 4">
    <name type="scientific">Catenibacillus scindens</name>
    <dbReference type="NCBI Taxonomy" id="673271"/>
    <lineage>
        <taxon>Bacteria</taxon>
        <taxon>Bacillati</taxon>
        <taxon>Bacillota</taxon>
        <taxon>Clostridia</taxon>
        <taxon>Lachnospirales</taxon>
        <taxon>Lachnospiraceae</taxon>
        <taxon>Catenibacillus</taxon>
    </lineage>
</organism>
<dbReference type="GO" id="GO:0008289">
    <property type="term" value="F:lipid binding"/>
    <property type="evidence" value="ECO:0007669"/>
    <property type="project" value="UniProtKB-KW"/>
</dbReference>